<dbReference type="AlphaFoldDB" id="A0A2N3WIF6"/>
<dbReference type="Pfam" id="PF07617">
    <property type="entry name" value="DUF1579"/>
    <property type="match status" value="1"/>
</dbReference>
<keyword evidence="3" id="KW-1185">Reference proteome</keyword>
<gene>
    <name evidence="2" type="ORF">ATK30_4507</name>
    <name evidence="1" type="ORF">H5411_09435</name>
</gene>
<evidence type="ECO:0000313" key="1">
    <source>
        <dbReference type="EMBL" id="MBB2499354.1"/>
    </source>
</evidence>
<reference evidence="2 3" key="1">
    <citation type="submission" date="2017-12" db="EMBL/GenBank/DDBJ databases">
        <title>Sequencing the genomes of 1000 Actinobacteria strains.</title>
        <authorList>
            <person name="Klenk H.-P."/>
        </authorList>
    </citation>
    <scope>NUCLEOTIDE SEQUENCE [LARGE SCALE GENOMIC DNA]</scope>
    <source>
        <strain evidence="2 3">DSM 45165</strain>
    </source>
</reference>
<dbReference type="EMBL" id="PJMY01000003">
    <property type="protein sequence ID" value="PKV93653.1"/>
    <property type="molecule type" value="Genomic_DNA"/>
</dbReference>
<evidence type="ECO:0000313" key="4">
    <source>
        <dbReference type="Proteomes" id="UP000550260"/>
    </source>
</evidence>
<evidence type="ECO:0000313" key="3">
    <source>
        <dbReference type="Proteomes" id="UP000233750"/>
    </source>
</evidence>
<dbReference type="InterPro" id="IPR011473">
    <property type="entry name" value="DUF1579"/>
</dbReference>
<accession>A0A8E1VW99</accession>
<name>A0A2N3WIF6_9PSEU</name>
<reference evidence="1 4" key="2">
    <citation type="submission" date="2020-08" db="EMBL/GenBank/DDBJ databases">
        <title>Amycolatopsis echigonensis JCM 21831.</title>
        <authorList>
            <person name="Tedsree N."/>
            <person name="Kuncharoen N."/>
            <person name="Likhitwitayawuid K."/>
            <person name="Tanasupawat S."/>
        </authorList>
    </citation>
    <scope>NUCLEOTIDE SEQUENCE [LARGE SCALE GENOMIC DNA]</scope>
    <source>
        <strain evidence="1 4">JCM 21831</strain>
    </source>
</reference>
<organism evidence="2 3">
    <name type="scientific">Amycolatopsis echigonensis</name>
    <dbReference type="NCBI Taxonomy" id="2576905"/>
    <lineage>
        <taxon>Bacteria</taxon>
        <taxon>Bacillati</taxon>
        <taxon>Actinomycetota</taxon>
        <taxon>Actinomycetes</taxon>
        <taxon>Pseudonocardiales</taxon>
        <taxon>Pseudonocardiaceae</taxon>
        <taxon>Amycolatopsis</taxon>
    </lineage>
</organism>
<dbReference type="Proteomes" id="UP000233750">
    <property type="component" value="Unassembled WGS sequence"/>
</dbReference>
<sequence>MELPVVGAAHEALAALVGDWSGTEDLAAAPWAPAATATATCSYRRALDGFAVLEDYVQTREDGTRMLGHHVFTVDPATGDTLWFGFDSYGFPPSVPARGGWRDGTLHLEKHTERGVAAHRITPEGDVLTHEIDVRLGSDDDFRPFLRARYFRSARD</sequence>
<dbReference type="Proteomes" id="UP000550260">
    <property type="component" value="Unassembled WGS sequence"/>
</dbReference>
<comment type="caution">
    <text evidence="2">The sequence shown here is derived from an EMBL/GenBank/DDBJ whole genome shotgun (WGS) entry which is preliminary data.</text>
</comment>
<protein>
    <submittedName>
        <fullName evidence="1">DUF1579 family protein</fullName>
    </submittedName>
    <submittedName>
        <fullName evidence="2">Uncharacterized protein DUF1579</fullName>
    </submittedName>
</protein>
<dbReference type="EMBL" id="JACJHR010000010">
    <property type="protein sequence ID" value="MBB2499354.1"/>
    <property type="molecule type" value="Genomic_DNA"/>
</dbReference>
<evidence type="ECO:0000313" key="2">
    <source>
        <dbReference type="EMBL" id="PKV93653.1"/>
    </source>
</evidence>
<dbReference type="RefSeq" id="WP_101437246.1">
    <property type="nucleotide sequence ID" value="NZ_JACJHR010000010.1"/>
</dbReference>
<accession>A0A2N3WIF6</accession>
<proteinExistence type="predicted"/>
<dbReference type="OrthoDB" id="7186376at2"/>